<proteinExistence type="predicted"/>
<organism evidence="1 2">
    <name type="scientific">Heterorhabditis bacteriophora</name>
    <name type="common">Entomopathogenic nematode worm</name>
    <dbReference type="NCBI Taxonomy" id="37862"/>
    <lineage>
        <taxon>Eukaryota</taxon>
        <taxon>Metazoa</taxon>
        <taxon>Ecdysozoa</taxon>
        <taxon>Nematoda</taxon>
        <taxon>Chromadorea</taxon>
        <taxon>Rhabditida</taxon>
        <taxon>Rhabditina</taxon>
        <taxon>Rhabditomorpha</taxon>
        <taxon>Strongyloidea</taxon>
        <taxon>Heterorhabditidae</taxon>
        <taxon>Heterorhabditis</taxon>
    </lineage>
</organism>
<sequence length="86" mass="10070">MLEVTFYAVAFVNCSLYNSIYDTNNATLSIHYANVIHRADERKYEMMDVSPVNLQSRRKTLEQYEQQGINPAAHFHNGMIYEENSY</sequence>
<dbReference type="Proteomes" id="UP000095283">
    <property type="component" value="Unplaced"/>
</dbReference>
<dbReference type="WBParaSite" id="Hba_19210">
    <property type="protein sequence ID" value="Hba_19210"/>
    <property type="gene ID" value="Hba_19210"/>
</dbReference>
<reference evidence="2" key="1">
    <citation type="submission" date="2016-11" db="UniProtKB">
        <authorList>
            <consortium name="WormBaseParasite"/>
        </authorList>
    </citation>
    <scope>IDENTIFICATION</scope>
</reference>
<evidence type="ECO:0000313" key="2">
    <source>
        <dbReference type="WBParaSite" id="Hba_19210"/>
    </source>
</evidence>
<evidence type="ECO:0000313" key="1">
    <source>
        <dbReference type="Proteomes" id="UP000095283"/>
    </source>
</evidence>
<name>A0A1I7XN52_HETBA</name>
<protein>
    <submittedName>
        <fullName evidence="2">Secreted protein</fullName>
    </submittedName>
</protein>
<accession>A0A1I7XN52</accession>
<keyword evidence="1" id="KW-1185">Reference proteome</keyword>
<dbReference type="AlphaFoldDB" id="A0A1I7XN52"/>